<dbReference type="SMART" id="SM00256">
    <property type="entry name" value="FBOX"/>
    <property type="match status" value="1"/>
</dbReference>
<reference evidence="2 3" key="1">
    <citation type="submission" date="2024-12" db="EMBL/GenBank/DDBJ databases">
        <title>The unique morphological basis and parallel evolutionary history of personate flowers in Penstemon.</title>
        <authorList>
            <person name="Depatie T.H."/>
            <person name="Wessinger C.A."/>
        </authorList>
    </citation>
    <scope>NUCLEOTIDE SEQUENCE [LARGE SCALE GENOMIC DNA]</scope>
    <source>
        <strain evidence="2">WTNN_2</strain>
        <tissue evidence="2">Leaf</tissue>
    </source>
</reference>
<dbReference type="InterPro" id="IPR036047">
    <property type="entry name" value="F-box-like_dom_sf"/>
</dbReference>
<dbReference type="CDD" id="cd22157">
    <property type="entry name" value="F-box_AtFBW1-like"/>
    <property type="match status" value="1"/>
</dbReference>
<dbReference type="Pfam" id="PF07734">
    <property type="entry name" value="FBA_1"/>
    <property type="match status" value="1"/>
</dbReference>
<dbReference type="SUPFAM" id="SSF81383">
    <property type="entry name" value="F-box domain"/>
    <property type="match status" value="1"/>
</dbReference>
<dbReference type="InterPro" id="IPR050796">
    <property type="entry name" value="SCF_F-box_component"/>
</dbReference>
<dbReference type="PANTHER" id="PTHR31672:SF13">
    <property type="entry name" value="F-BOX PROTEIN CPR30-LIKE"/>
    <property type="match status" value="1"/>
</dbReference>
<dbReference type="InterPro" id="IPR017451">
    <property type="entry name" value="F-box-assoc_interact_dom"/>
</dbReference>
<comment type="caution">
    <text evidence="2">The sequence shown here is derived from an EMBL/GenBank/DDBJ whole genome shotgun (WGS) entry which is preliminary data.</text>
</comment>
<proteinExistence type="predicted"/>
<dbReference type="Pfam" id="PF00646">
    <property type="entry name" value="F-box"/>
    <property type="match status" value="1"/>
</dbReference>
<dbReference type="PROSITE" id="PS50181">
    <property type="entry name" value="FBOX"/>
    <property type="match status" value="1"/>
</dbReference>
<accession>A0ABD3UHR3</accession>
<sequence length="368" mass="42899">MYLPEDIILEILSRLPVKSLIRFRCVCKSWNTLPNNSRFITNHFRTFSSIEGSEFLLVSRREVTTNKRVVSLMKNDGNDTFVDQNLQLFLNVEFGHVRLIGPCNGVICLYGFPDNIALWNPMLRDFKILPRSQVPRPSGSKVRGGDLGFGFDSTTRTFKVMQILFCISTDRLIYHVEIYYSNTNSWRKFERVIPANIMFINIWSMVYKNETFCWWANDWENYDEMILSFDMRKEIFKKTPFPCGIEVIGGENKKTRAILPIKESISLIVYSTKKIDKVFDIWIMNELGENREGWIKVSSIGPISGVERPLGFWNVNEFVLESSGGELIMYDPKNRNIKKYGIYGKRNRLEALVYKESLFPVNEDYANL</sequence>
<organism evidence="2 3">
    <name type="scientific">Penstemon smallii</name>
    <dbReference type="NCBI Taxonomy" id="265156"/>
    <lineage>
        <taxon>Eukaryota</taxon>
        <taxon>Viridiplantae</taxon>
        <taxon>Streptophyta</taxon>
        <taxon>Embryophyta</taxon>
        <taxon>Tracheophyta</taxon>
        <taxon>Spermatophyta</taxon>
        <taxon>Magnoliopsida</taxon>
        <taxon>eudicotyledons</taxon>
        <taxon>Gunneridae</taxon>
        <taxon>Pentapetalae</taxon>
        <taxon>asterids</taxon>
        <taxon>lamiids</taxon>
        <taxon>Lamiales</taxon>
        <taxon>Plantaginaceae</taxon>
        <taxon>Cheloneae</taxon>
        <taxon>Penstemon</taxon>
    </lineage>
</organism>
<dbReference type="PANTHER" id="PTHR31672">
    <property type="entry name" value="BNACNNG10540D PROTEIN"/>
    <property type="match status" value="1"/>
</dbReference>
<dbReference type="InterPro" id="IPR006527">
    <property type="entry name" value="F-box-assoc_dom_typ1"/>
</dbReference>
<dbReference type="EMBL" id="JBJXBP010000001">
    <property type="protein sequence ID" value="KAL3849066.1"/>
    <property type="molecule type" value="Genomic_DNA"/>
</dbReference>
<evidence type="ECO:0000313" key="2">
    <source>
        <dbReference type="EMBL" id="KAL3849066.1"/>
    </source>
</evidence>
<dbReference type="InterPro" id="IPR001810">
    <property type="entry name" value="F-box_dom"/>
</dbReference>
<dbReference type="NCBIfam" id="TIGR01640">
    <property type="entry name" value="F_box_assoc_1"/>
    <property type="match status" value="1"/>
</dbReference>
<evidence type="ECO:0000259" key="1">
    <source>
        <dbReference type="PROSITE" id="PS50181"/>
    </source>
</evidence>
<keyword evidence="3" id="KW-1185">Reference proteome</keyword>
<dbReference type="AlphaFoldDB" id="A0ABD3UHR3"/>
<feature type="domain" description="F-box" evidence="1">
    <location>
        <begin position="1"/>
        <end position="47"/>
    </location>
</feature>
<evidence type="ECO:0000313" key="3">
    <source>
        <dbReference type="Proteomes" id="UP001634393"/>
    </source>
</evidence>
<gene>
    <name evidence="2" type="ORF">ACJIZ3_010948</name>
</gene>
<name>A0ABD3UHR3_9LAMI</name>
<dbReference type="Proteomes" id="UP001634393">
    <property type="component" value="Unassembled WGS sequence"/>
</dbReference>
<protein>
    <recommendedName>
        <fullName evidence="1">F-box domain-containing protein</fullName>
    </recommendedName>
</protein>
<dbReference type="Gene3D" id="1.20.1280.50">
    <property type="match status" value="1"/>
</dbReference>